<evidence type="ECO:0000256" key="2">
    <source>
        <dbReference type="ARBA" id="ARBA00023235"/>
    </source>
</evidence>
<organism evidence="3 4">
    <name type="scientific">Paracidovorax wautersii</name>
    <dbReference type="NCBI Taxonomy" id="1177982"/>
    <lineage>
        <taxon>Bacteria</taxon>
        <taxon>Pseudomonadati</taxon>
        <taxon>Pseudomonadota</taxon>
        <taxon>Betaproteobacteria</taxon>
        <taxon>Burkholderiales</taxon>
        <taxon>Comamonadaceae</taxon>
        <taxon>Paracidovorax</taxon>
    </lineage>
</organism>
<reference evidence="4" key="1">
    <citation type="submission" date="2016-10" db="EMBL/GenBank/DDBJ databases">
        <authorList>
            <person name="Varghese N."/>
            <person name="Submissions S."/>
        </authorList>
    </citation>
    <scope>NUCLEOTIDE SEQUENCE [LARGE SCALE GENOMIC DNA]</scope>
    <source>
        <strain evidence="4">DSM 27981</strain>
    </source>
</reference>
<dbReference type="PROSITE" id="PS00923">
    <property type="entry name" value="ASP_GLU_RACEMASE_1"/>
    <property type="match status" value="1"/>
</dbReference>
<dbReference type="RefSeq" id="WP_175518580.1">
    <property type="nucleotide sequence ID" value="NZ_FONX01000022.1"/>
</dbReference>
<accession>A0A1I2HBX3</accession>
<dbReference type="PANTHER" id="PTHR21198:SF7">
    <property type="entry name" value="ASPARTATE-GLUTAMATE RACEMASE FAMILY"/>
    <property type="match status" value="1"/>
</dbReference>
<dbReference type="AlphaFoldDB" id="A0A1I2HBX3"/>
<evidence type="ECO:0000313" key="3">
    <source>
        <dbReference type="EMBL" id="SFF27674.1"/>
    </source>
</evidence>
<dbReference type="NCBIfam" id="TIGR00035">
    <property type="entry name" value="asp_race"/>
    <property type="match status" value="1"/>
</dbReference>
<dbReference type="EMBL" id="FONX01000022">
    <property type="protein sequence ID" value="SFF27674.1"/>
    <property type="molecule type" value="Genomic_DNA"/>
</dbReference>
<comment type="similarity">
    <text evidence="1">Belongs to the aspartate/glutamate racemases family.</text>
</comment>
<dbReference type="SUPFAM" id="SSF53681">
    <property type="entry name" value="Aspartate/glutamate racemase"/>
    <property type="match status" value="2"/>
</dbReference>
<dbReference type="PANTHER" id="PTHR21198">
    <property type="entry name" value="GLUTAMATE RACEMASE"/>
    <property type="match status" value="1"/>
</dbReference>
<keyword evidence="2" id="KW-0413">Isomerase</keyword>
<dbReference type="InterPro" id="IPR004380">
    <property type="entry name" value="Asp_race"/>
</dbReference>
<sequence>MTPAAALPHAALQARPRMVGILGGMGPAAGADFVRLFVEACRARMQALGMAVCDQAYPEHWLAQLPVPDRTAALDDPRPGAYQPGDALLQATGRLAALGVQAVAMACNTAHAWHGLLQERFPQLTVLHMPREVAALLRPQGRRRVGLLATQGTYRSGLYRLALEQAGIDCREPDAAGRERLMQGIYDGVKAGDMALARRCFGEVAQALRDAADADVIVMGCTEIPLALDEAAAGAPLLDAAQVLADALAREAYRAYRPQA</sequence>
<evidence type="ECO:0000256" key="1">
    <source>
        <dbReference type="ARBA" id="ARBA00007847"/>
    </source>
</evidence>
<dbReference type="Proteomes" id="UP000199119">
    <property type="component" value="Unassembled WGS sequence"/>
</dbReference>
<keyword evidence="4" id="KW-1185">Reference proteome</keyword>
<dbReference type="Gene3D" id="3.40.50.1860">
    <property type="match status" value="2"/>
</dbReference>
<protein>
    <submittedName>
        <fullName evidence="3">Aspartate racemase</fullName>
    </submittedName>
</protein>
<dbReference type="GO" id="GO:0047661">
    <property type="term" value="F:amino-acid racemase activity"/>
    <property type="evidence" value="ECO:0007669"/>
    <property type="project" value="InterPro"/>
</dbReference>
<dbReference type="Pfam" id="PF01177">
    <property type="entry name" value="Asp_Glu_race"/>
    <property type="match status" value="1"/>
</dbReference>
<proteinExistence type="inferred from homology"/>
<evidence type="ECO:0000313" key="4">
    <source>
        <dbReference type="Proteomes" id="UP000199119"/>
    </source>
</evidence>
<dbReference type="InterPro" id="IPR015942">
    <property type="entry name" value="Asp/Glu/hydantoin_racemase"/>
</dbReference>
<name>A0A1I2HBX3_9BURK</name>
<gene>
    <name evidence="3" type="ORF">SAMN04489711_1229</name>
</gene>
<dbReference type="InterPro" id="IPR018187">
    <property type="entry name" value="Asp/Glu_racemase_AS_1"/>
</dbReference>
<dbReference type="STRING" id="1177982.SAMN04489711_1229"/>
<dbReference type="InterPro" id="IPR001920">
    <property type="entry name" value="Asp/Glu_race"/>
</dbReference>